<accession>A0A0K0DJK6</accession>
<dbReference type="WBParaSite" id="ACAC_0001159701-mRNA-1">
    <property type="protein sequence ID" value="ACAC_0001159701-mRNA-1"/>
    <property type="gene ID" value="ACAC_0001159701"/>
</dbReference>
<protein>
    <submittedName>
        <fullName evidence="3">DIX domain-containing protein</fullName>
    </submittedName>
</protein>
<name>A0A0K0DJK6_ANGCA</name>
<dbReference type="Proteomes" id="UP000035642">
    <property type="component" value="Unassembled WGS sequence"/>
</dbReference>
<reference evidence="3" key="2">
    <citation type="submission" date="2017-02" db="UniProtKB">
        <authorList>
            <consortium name="WormBaseParasite"/>
        </authorList>
    </citation>
    <scope>IDENTIFICATION</scope>
</reference>
<organism evidence="2 3">
    <name type="scientific">Angiostrongylus cantonensis</name>
    <name type="common">Rat lungworm</name>
    <dbReference type="NCBI Taxonomy" id="6313"/>
    <lineage>
        <taxon>Eukaryota</taxon>
        <taxon>Metazoa</taxon>
        <taxon>Ecdysozoa</taxon>
        <taxon>Nematoda</taxon>
        <taxon>Chromadorea</taxon>
        <taxon>Rhabditida</taxon>
        <taxon>Rhabditina</taxon>
        <taxon>Rhabditomorpha</taxon>
        <taxon>Strongyloidea</taxon>
        <taxon>Metastrongylidae</taxon>
        <taxon>Angiostrongylus</taxon>
    </lineage>
</organism>
<sequence length="135" mass="15715">MEYFIIKILKQEVKTFPKRFLFFERNSDDDRSDGKPLSTIHWQSAEKYLDNRLSDVQPLLESSTSSDQLDGSSNDTKREIAGNQSYHHRYRSHLFVRFLSVRESAVLDTNRPFTPLTAQQHSNSKSGFLPIFCLL</sequence>
<evidence type="ECO:0000313" key="3">
    <source>
        <dbReference type="WBParaSite" id="ACAC_0001159701-mRNA-1"/>
    </source>
</evidence>
<feature type="region of interest" description="Disordered" evidence="1">
    <location>
        <begin position="59"/>
        <end position="83"/>
    </location>
</feature>
<reference evidence="2" key="1">
    <citation type="submission" date="2012-09" db="EMBL/GenBank/DDBJ databases">
        <authorList>
            <person name="Martin A.A."/>
        </authorList>
    </citation>
    <scope>NUCLEOTIDE SEQUENCE</scope>
</reference>
<dbReference type="AlphaFoldDB" id="A0A0K0DJK6"/>
<evidence type="ECO:0000256" key="1">
    <source>
        <dbReference type="SAM" id="MobiDB-lite"/>
    </source>
</evidence>
<keyword evidence="2" id="KW-1185">Reference proteome</keyword>
<evidence type="ECO:0000313" key="2">
    <source>
        <dbReference type="Proteomes" id="UP000035642"/>
    </source>
</evidence>
<feature type="compositionally biased region" description="Low complexity" evidence="1">
    <location>
        <begin position="62"/>
        <end position="73"/>
    </location>
</feature>
<proteinExistence type="predicted"/>